<dbReference type="InterPro" id="IPR036322">
    <property type="entry name" value="WD40_repeat_dom_sf"/>
</dbReference>
<reference evidence="2 3" key="1">
    <citation type="submission" date="2016-04" db="EMBL/GenBank/DDBJ databases">
        <authorList>
            <person name="Evans L.H."/>
            <person name="Alamgir A."/>
            <person name="Owens N."/>
            <person name="Weber N.D."/>
            <person name="Virtaneva K."/>
            <person name="Barbian K."/>
            <person name="Babar A."/>
            <person name="Rosenke K."/>
        </authorList>
    </citation>
    <scope>NUCLEOTIDE SEQUENCE [LARGE SCALE GENOMIC DNA]</scope>
    <source>
        <strain evidence="2 3">LMa1</strain>
    </source>
</reference>
<evidence type="ECO:0000313" key="3">
    <source>
        <dbReference type="Proteomes" id="UP000078532"/>
    </source>
</evidence>
<comment type="caution">
    <text evidence="2">The sequence shown here is derived from an EMBL/GenBank/DDBJ whole genome shotgun (WGS) entry which is preliminary data.</text>
</comment>
<dbReference type="Gene3D" id="3.10.350.10">
    <property type="entry name" value="LysM domain"/>
    <property type="match status" value="1"/>
</dbReference>
<dbReference type="Gene3D" id="2.130.10.10">
    <property type="entry name" value="YVTN repeat-like/Quinoprotein amine dehydrogenase"/>
    <property type="match status" value="1"/>
</dbReference>
<evidence type="ECO:0000259" key="1">
    <source>
        <dbReference type="PROSITE" id="PS51782"/>
    </source>
</evidence>
<dbReference type="PANTHER" id="PTHR33734:SF22">
    <property type="entry name" value="MEMBRANE-BOUND LYTIC MUREIN TRANSGLYCOSYLASE D"/>
    <property type="match status" value="1"/>
</dbReference>
<dbReference type="PANTHER" id="PTHR33734">
    <property type="entry name" value="LYSM DOMAIN-CONTAINING GPI-ANCHORED PROTEIN 2"/>
    <property type="match status" value="1"/>
</dbReference>
<proteinExistence type="predicted"/>
<feature type="domain" description="LysM" evidence="1">
    <location>
        <begin position="327"/>
        <end position="371"/>
    </location>
</feature>
<keyword evidence="3" id="KW-1185">Reference proteome</keyword>
<dbReference type="AlphaFoldDB" id="A0A1B7LH60"/>
<dbReference type="STRING" id="1838280.A6M21_06055"/>
<accession>A0A1B7LH60</accession>
<protein>
    <recommendedName>
        <fullName evidence="1">LysM domain-containing protein</fullName>
    </recommendedName>
</protein>
<dbReference type="EMBL" id="LYVF01000062">
    <property type="protein sequence ID" value="OAT85477.1"/>
    <property type="molecule type" value="Genomic_DNA"/>
</dbReference>
<gene>
    <name evidence="2" type="ORF">A6M21_06055</name>
</gene>
<evidence type="ECO:0000313" key="2">
    <source>
        <dbReference type="EMBL" id="OAT85477.1"/>
    </source>
</evidence>
<dbReference type="InterPro" id="IPR015943">
    <property type="entry name" value="WD40/YVTN_repeat-like_dom_sf"/>
</dbReference>
<dbReference type="PROSITE" id="PS51782">
    <property type="entry name" value="LYSM"/>
    <property type="match status" value="1"/>
</dbReference>
<dbReference type="SUPFAM" id="SSF50978">
    <property type="entry name" value="WD40 repeat-like"/>
    <property type="match status" value="1"/>
</dbReference>
<organism evidence="2 3">
    <name type="scientific">Desulfotomaculum copahuensis</name>
    <dbReference type="NCBI Taxonomy" id="1838280"/>
    <lineage>
        <taxon>Bacteria</taxon>
        <taxon>Bacillati</taxon>
        <taxon>Bacillota</taxon>
        <taxon>Clostridia</taxon>
        <taxon>Eubacteriales</taxon>
        <taxon>Desulfotomaculaceae</taxon>
        <taxon>Desulfotomaculum</taxon>
    </lineage>
</organism>
<sequence>MSKRNAAWEGRVDRGPVLVGSGRVTGPEDVAAATGRTVKVYVPQDAAYNLLTTINAPTEILSLTVGLHYATNDLIIAGTGDQILTWSGRQGAIVPFGQTPPEPQARFVSLATGDLEISGGRNIITAAAGKQALYVYQAAKAGLDLVDIRLIPGTPEKVAVVERPPGTRPLVAVAVQAWSRWSILTLTLTERGFEPGPALATLPAALTTLVAGDFTAAAGKELAWGGNDGHVSIVEAGETLKTVLATVNLGSSVSALAAGKWSGGSALAAGTPEGYIFIYSTPVTSARPQQVRYAGAGVHSLAFTPGGRLIAGTVDGLVQAFTGTSFVSHRVRPGDTLWLLAREYNTTVTAIAGANGLNVSGAIYPGQILKILKE</sequence>
<dbReference type="SUPFAM" id="SSF54106">
    <property type="entry name" value="LysM domain"/>
    <property type="match status" value="1"/>
</dbReference>
<dbReference type="Proteomes" id="UP000078532">
    <property type="component" value="Unassembled WGS sequence"/>
</dbReference>
<dbReference type="SMART" id="SM00257">
    <property type="entry name" value="LysM"/>
    <property type="match status" value="1"/>
</dbReference>
<dbReference type="OrthoDB" id="1785329at2"/>
<dbReference type="InterPro" id="IPR036779">
    <property type="entry name" value="LysM_dom_sf"/>
</dbReference>
<name>A0A1B7LH60_9FIRM</name>
<dbReference type="Pfam" id="PF01476">
    <property type="entry name" value="LysM"/>
    <property type="match status" value="1"/>
</dbReference>
<dbReference type="InterPro" id="IPR018392">
    <property type="entry name" value="LysM"/>
</dbReference>
<dbReference type="CDD" id="cd00118">
    <property type="entry name" value="LysM"/>
    <property type="match status" value="1"/>
</dbReference>
<dbReference type="RefSeq" id="WP_066666824.1">
    <property type="nucleotide sequence ID" value="NZ_LYVF01000062.1"/>
</dbReference>